<dbReference type="Proteomes" id="UP000315235">
    <property type="component" value="Unassembled WGS sequence"/>
</dbReference>
<dbReference type="OrthoDB" id="9759996at2"/>
<comment type="caution">
    <text evidence="1">The sequence shown here is derived from an EMBL/GenBank/DDBJ whole genome shotgun (WGS) entry which is preliminary data.</text>
</comment>
<evidence type="ECO:0000313" key="1">
    <source>
        <dbReference type="EMBL" id="TRX74584.1"/>
    </source>
</evidence>
<protein>
    <submittedName>
        <fullName evidence="1">Uncharacterized protein</fullName>
    </submittedName>
</protein>
<dbReference type="RefSeq" id="WP_143488409.1">
    <property type="nucleotide sequence ID" value="NZ_VJOY01000007.1"/>
</dbReference>
<dbReference type="AlphaFoldDB" id="A0A553GYM5"/>
<name>A0A553GYM5_9PSED</name>
<gene>
    <name evidence="1" type="ORF">FM069_11290</name>
</gene>
<sequence>MGPFRPRTVRLLLLLIVLLVLAACLAAAAGRAWLRSQGVEALAWQGPSLSFAGVGLERLTLTWRDADGNRLEVDADGLWLSWPGAAGTNRGYLRQVRAARLALGWHPAPDPAEAAPAAPPDPASLLRWLPGDLRLDHLILDLPCASGRCVEQGSLALQRNGFGNPGGDPLDLRLEARRDGHVLALRLLAQRLASGWTANLLGQLDQHPLLALASQLKEDAATPTWQGELDVPGLPDTTVLLDWLAAWTPLARDLPRAPQALRLSGSWELRPGEGEAPLDPARLWRGSGHAQVRADLPQPWPVPGVGLLEGRLDLALDGEAGRWRPRRLDGDLRAGALQGDAWQMLPATLRPQSLALRLTPLENAATHVQLHLSGAGKTQFELDTRLTLNDQAPLAVRLDAARLSASDVAYHAPAGALDGLTLDLRLDGRLDRQHAELHLRPTSRARLARLEVPGTLVLERLVAESDALELALAYGGEAPATFALRGPVSLRAGRLEQAELLDQGWRFVGTLDLRDSAQAWKGRLDNDAGLKLDLDGTHSAEGALALHARLPELFLRAGNPLAGTARQWPALLSLSSGRLRGEAQLTVPTGAAPATGTLDLDADGLDGIYDRSELSGLQGHASLRLAPRTLALEMPDLRVAQLNPGLPLGPLAFAGQYRAERVAPAAGRLEWREARAGLLGGRVWLAPGSLTLGAADQRLDLHLEGVQLAELFKVYPAEGLAGQGVIDGTLPLRLDGSALRVEAGRLAARGPGFLRFRSEKLRALGRSNPGMGLVADALDDFRYERLDSSVGYDERGTLRLGLDLRGRNPDLEKGRPINLNVNLEEDLPALLTSLQLTDRVSDTIRQRVQDRLRHAPAP</sequence>
<organism evidence="1 2">
    <name type="scientific">Pseudomonas mangiferae</name>
    <dbReference type="NCBI Taxonomy" id="2593654"/>
    <lineage>
        <taxon>Bacteria</taxon>
        <taxon>Pseudomonadati</taxon>
        <taxon>Pseudomonadota</taxon>
        <taxon>Gammaproteobacteria</taxon>
        <taxon>Pseudomonadales</taxon>
        <taxon>Pseudomonadaceae</taxon>
        <taxon>Pseudomonas</taxon>
    </lineage>
</organism>
<evidence type="ECO:0000313" key="2">
    <source>
        <dbReference type="Proteomes" id="UP000315235"/>
    </source>
</evidence>
<keyword evidence="2" id="KW-1185">Reference proteome</keyword>
<dbReference type="Pfam" id="PF11739">
    <property type="entry name" value="YdbH-like"/>
    <property type="match status" value="1"/>
</dbReference>
<proteinExistence type="predicted"/>
<accession>A0A553GYM5</accession>
<dbReference type="InterPro" id="IPR021730">
    <property type="entry name" value="YdbH"/>
</dbReference>
<reference evidence="1 2" key="1">
    <citation type="submission" date="2019-07" db="EMBL/GenBank/DDBJ databases">
        <title>Pseudomonas mangiferae sp. nov., isolated from bark of mango tree in Thailand.</title>
        <authorList>
            <person name="Srisuk N."/>
            <person name="Anurat P."/>
        </authorList>
    </citation>
    <scope>NUCLEOTIDE SEQUENCE [LARGE SCALE GENOMIC DNA]</scope>
    <source>
        <strain evidence="1 2">DMKU_BBB3-04</strain>
    </source>
</reference>
<dbReference type="PROSITE" id="PS51257">
    <property type="entry name" value="PROKAR_LIPOPROTEIN"/>
    <property type="match status" value="1"/>
</dbReference>
<dbReference type="EMBL" id="VJOY01000007">
    <property type="protein sequence ID" value="TRX74584.1"/>
    <property type="molecule type" value="Genomic_DNA"/>
</dbReference>